<reference evidence="7 8" key="1">
    <citation type="submission" date="2020-06" db="EMBL/GenBank/DDBJ databases">
        <authorList>
            <consortium name="Wellcome Sanger Institute Data Sharing"/>
        </authorList>
    </citation>
    <scope>NUCLEOTIDE SEQUENCE [LARGE SCALE GENOMIC DNA]</scope>
</reference>
<sequence>TMSHGWGYAADNGPGRWCENFPIADGPRQSPIDIKAGEAEHDAHLQPLRLRYDPAASIDLLNNGHSVQVTFADDSDSSTLTEGPISGTYRLKQFHFHWGACDARGSEHTVDGTEYAAEVRATGWRWWASSCRSIGEENLHLQTVIDAFNSIKEKVRYYHPLIKNRRFNTMRPASPFSTSRRASRRPSELDPSVLLPTSVTWIVCREPISVSSAQMEKFRILLFSAEGEEPCCMSDNYRPPQELKGRRVRASFK</sequence>
<evidence type="ECO:0000256" key="4">
    <source>
        <dbReference type="ARBA" id="ARBA00023239"/>
    </source>
</evidence>
<dbReference type="GeneTree" id="ENSGT00940000167726"/>
<reference evidence="7" key="2">
    <citation type="submission" date="2025-08" db="UniProtKB">
        <authorList>
            <consortium name="Ensembl"/>
        </authorList>
    </citation>
    <scope>IDENTIFICATION</scope>
</reference>
<dbReference type="Pfam" id="PF00194">
    <property type="entry name" value="Carb_anhydrase"/>
    <property type="match status" value="2"/>
</dbReference>
<dbReference type="SUPFAM" id="SSF51069">
    <property type="entry name" value="Carbonic anhydrase"/>
    <property type="match status" value="1"/>
</dbReference>
<feature type="domain" description="Alpha-carbonic anhydrase" evidence="6">
    <location>
        <begin position="4"/>
        <end position="252"/>
    </location>
</feature>
<comment type="catalytic activity">
    <reaction evidence="5">
        <text>hydrogencarbonate + H(+) = CO2 + H2O</text>
        <dbReference type="Rhea" id="RHEA:10748"/>
        <dbReference type="ChEBI" id="CHEBI:15377"/>
        <dbReference type="ChEBI" id="CHEBI:15378"/>
        <dbReference type="ChEBI" id="CHEBI:16526"/>
        <dbReference type="ChEBI" id="CHEBI:17544"/>
        <dbReference type="EC" id="4.2.1.1"/>
    </reaction>
</comment>
<dbReference type="EC" id="4.2.1.1" evidence="3"/>
<evidence type="ECO:0000256" key="1">
    <source>
        <dbReference type="ARBA" id="ARBA00001947"/>
    </source>
</evidence>
<evidence type="ECO:0000313" key="7">
    <source>
        <dbReference type="Ensembl" id="ENSDCDP00010002601.1"/>
    </source>
</evidence>
<reference evidence="7" key="3">
    <citation type="submission" date="2025-09" db="UniProtKB">
        <authorList>
            <consortium name="Ensembl"/>
        </authorList>
    </citation>
    <scope>IDENTIFICATION</scope>
</reference>
<dbReference type="GO" id="GO:0015670">
    <property type="term" value="P:carbon dioxide transport"/>
    <property type="evidence" value="ECO:0007669"/>
    <property type="project" value="TreeGrafter"/>
</dbReference>
<dbReference type="InterPro" id="IPR023561">
    <property type="entry name" value="Carbonic_anhydrase_a-class"/>
</dbReference>
<dbReference type="GO" id="GO:0004089">
    <property type="term" value="F:carbonate dehydratase activity"/>
    <property type="evidence" value="ECO:0007669"/>
    <property type="project" value="UniProtKB-EC"/>
</dbReference>
<evidence type="ECO:0000256" key="5">
    <source>
        <dbReference type="ARBA" id="ARBA00048348"/>
    </source>
</evidence>
<name>A0AAY4A5Z2_9TELE</name>
<dbReference type="Proteomes" id="UP000694580">
    <property type="component" value="Chromosome 2"/>
</dbReference>
<keyword evidence="8" id="KW-1185">Reference proteome</keyword>
<accession>A0AAY4A5Z2</accession>
<dbReference type="GO" id="GO:0008270">
    <property type="term" value="F:zinc ion binding"/>
    <property type="evidence" value="ECO:0007669"/>
    <property type="project" value="InterPro"/>
</dbReference>
<comment type="cofactor">
    <cofactor evidence="1">
        <name>Zn(2+)</name>
        <dbReference type="ChEBI" id="CHEBI:29105"/>
    </cofactor>
</comment>
<dbReference type="Gene3D" id="3.10.200.10">
    <property type="entry name" value="Alpha carbonic anhydrase"/>
    <property type="match status" value="1"/>
</dbReference>
<dbReference type="GO" id="GO:0006885">
    <property type="term" value="P:regulation of pH"/>
    <property type="evidence" value="ECO:0007669"/>
    <property type="project" value="TreeGrafter"/>
</dbReference>
<dbReference type="PROSITE" id="PS51144">
    <property type="entry name" value="ALPHA_CA_2"/>
    <property type="match status" value="1"/>
</dbReference>
<dbReference type="InterPro" id="IPR001148">
    <property type="entry name" value="CA_dom"/>
</dbReference>
<dbReference type="InterPro" id="IPR036398">
    <property type="entry name" value="CA_dom_sf"/>
</dbReference>
<dbReference type="PANTHER" id="PTHR18952:SF120">
    <property type="entry name" value="CARBONIC ANHYDRASE 2"/>
    <property type="match status" value="1"/>
</dbReference>
<proteinExistence type="inferred from homology"/>
<protein>
    <recommendedName>
        <fullName evidence="3">carbonic anhydrase</fullName>
        <ecNumber evidence="3">4.2.1.1</ecNumber>
    </recommendedName>
</protein>
<evidence type="ECO:0000313" key="8">
    <source>
        <dbReference type="Proteomes" id="UP000694580"/>
    </source>
</evidence>
<dbReference type="PANTHER" id="PTHR18952">
    <property type="entry name" value="CARBONIC ANHYDRASE"/>
    <property type="match status" value="1"/>
</dbReference>
<dbReference type="SMART" id="SM01057">
    <property type="entry name" value="Carb_anhydrase"/>
    <property type="match status" value="1"/>
</dbReference>
<keyword evidence="4" id="KW-0456">Lyase</keyword>
<comment type="similarity">
    <text evidence="2">Belongs to the alpha-carbonic anhydrase family.</text>
</comment>
<dbReference type="Ensembl" id="ENSDCDT00010002702.1">
    <property type="protein sequence ID" value="ENSDCDP00010002601.1"/>
    <property type="gene ID" value="ENSDCDG00010001250.1"/>
</dbReference>
<organism evidence="7 8">
    <name type="scientific">Denticeps clupeoides</name>
    <name type="common">denticle herring</name>
    <dbReference type="NCBI Taxonomy" id="299321"/>
    <lineage>
        <taxon>Eukaryota</taxon>
        <taxon>Metazoa</taxon>
        <taxon>Chordata</taxon>
        <taxon>Craniata</taxon>
        <taxon>Vertebrata</taxon>
        <taxon>Euteleostomi</taxon>
        <taxon>Actinopterygii</taxon>
        <taxon>Neopterygii</taxon>
        <taxon>Teleostei</taxon>
        <taxon>Clupei</taxon>
        <taxon>Clupeiformes</taxon>
        <taxon>Denticipitoidei</taxon>
        <taxon>Denticipitidae</taxon>
        <taxon>Denticeps</taxon>
    </lineage>
</organism>
<gene>
    <name evidence="7" type="primary">CA13</name>
</gene>
<dbReference type="AlphaFoldDB" id="A0AAY4A5Z2"/>
<evidence type="ECO:0000256" key="3">
    <source>
        <dbReference type="ARBA" id="ARBA00012925"/>
    </source>
</evidence>
<dbReference type="GO" id="GO:0005737">
    <property type="term" value="C:cytoplasm"/>
    <property type="evidence" value="ECO:0007669"/>
    <property type="project" value="TreeGrafter"/>
</dbReference>
<evidence type="ECO:0000256" key="2">
    <source>
        <dbReference type="ARBA" id="ARBA00010718"/>
    </source>
</evidence>
<evidence type="ECO:0000259" key="6">
    <source>
        <dbReference type="PROSITE" id="PS51144"/>
    </source>
</evidence>